<dbReference type="PIRSF" id="PIRSF017393">
    <property type="entry name" value="MTase_SAV2177"/>
    <property type="match status" value="1"/>
</dbReference>
<dbReference type="AlphaFoldDB" id="A0A939PMD3"/>
<keyword evidence="2" id="KW-0489">Methyltransferase</keyword>
<evidence type="ECO:0000313" key="3">
    <source>
        <dbReference type="Proteomes" id="UP000669179"/>
    </source>
</evidence>
<dbReference type="SUPFAM" id="SSF53335">
    <property type="entry name" value="S-adenosyl-L-methionine-dependent methyltransferases"/>
    <property type="match status" value="1"/>
</dbReference>
<dbReference type="EMBL" id="JAGEOJ010000031">
    <property type="protein sequence ID" value="MBO2455012.1"/>
    <property type="molecule type" value="Genomic_DNA"/>
</dbReference>
<dbReference type="GO" id="GO:0032259">
    <property type="term" value="P:methylation"/>
    <property type="evidence" value="ECO:0007669"/>
    <property type="project" value="UniProtKB-KW"/>
</dbReference>
<dbReference type="InterPro" id="IPR006764">
    <property type="entry name" value="SAM_dep_MeTrfase_SAV2177_type"/>
</dbReference>
<organism evidence="2 3">
    <name type="scientific">Actinomadura barringtoniae</name>
    <dbReference type="NCBI Taxonomy" id="1427535"/>
    <lineage>
        <taxon>Bacteria</taxon>
        <taxon>Bacillati</taxon>
        <taxon>Actinomycetota</taxon>
        <taxon>Actinomycetes</taxon>
        <taxon>Streptosporangiales</taxon>
        <taxon>Thermomonosporaceae</taxon>
        <taxon>Actinomadura</taxon>
    </lineage>
</organism>
<dbReference type="Proteomes" id="UP000669179">
    <property type="component" value="Unassembled WGS sequence"/>
</dbReference>
<dbReference type="InterPro" id="IPR029063">
    <property type="entry name" value="SAM-dependent_MTases_sf"/>
</dbReference>
<accession>A0A939PMD3</accession>
<sequence>MPSKEKIAGRTGGYGSGGRDVADGVQDVDLRTDAPHSARIYDYLLGGKDNYPADRAAAEEIIKDWVNLPKSMRANRHFMRRVTRHLAVERGFRQFLDIGTGLPTSPNLHEVAQAAAPDARVVYVDNDPTVLIHARALLTSTPEGRTTYLDADFRAPKQILDSRELRETLDLDRPVALSVIAMLQFIVDDEVAKGVIDRLMEPLAPGSVLALSTVTAESAPEEVTGGVAAYNARGIPTIARSKEQVEAFFDGLELLDPGVVLVNHWHADDLAAAVDDAHVHMYGGLARKP</sequence>
<proteinExistence type="predicted"/>
<feature type="region of interest" description="Disordered" evidence="1">
    <location>
        <begin position="1"/>
        <end position="21"/>
    </location>
</feature>
<dbReference type="GO" id="GO:0008168">
    <property type="term" value="F:methyltransferase activity"/>
    <property type="evidence" value="ECO:0007669"/>
    <property type="project" value="UniProtKB-KW"/>
</dbReference>
<gene>
    <name evidence="2" type="ORF">J4573_48550</name>
</gene>
<dbReference type="Gene3D" id="3.40.50.150">
    <property type="entry name" value="Vaccinia Virus protein VP39"/>
    <property type="match status" value="1"/>
</dbReference>
<reference evidence="2" key="1">
    <citation type="submission" date="2021-03" db="EMBL/GenBank/DDBJ databases">
        <authorList>
            <person name="Kanchanasin P."/>
            <person name="Saeng-In P."/>
            <person name="Phongsopitanun W."/>
            <person name="Yuki M."/>
            <person name="Kudo T."/>
            <person name="Ohkuma M."/>
            <person name="Tanasupawat S."/>
        </authorList>
    </citation>
    <scope>NUCLEOTIDE SEQUENCE</scope>
    <source>
        <strain evidence="2">GKU 128</strain>
    </source>
</reference>
<comment type="caution">
    <text evidence="2">The sequence shown here is derived from an EMBL/GenBank/DDBJ whole genome shotgun (WGS) entry which is preliminary data.</text>
</comment>
<dbReference type="Pfam" id="PF04672">
    <property type="entry name" value="Methyltransf_19"/>
    <property type="match status" value="1"/>
</dbReference>
<protein>
    <submittedName>
        <fullName evidence="2">SAM-dependent methyltransferase</fullName>
    </submittedName>
</protein>
<evidence type="ECO:0000256" key="1">
    <source>
        <dbReference type="SAM" id="MobiDB-lite"/>
    </source>
</evidence>
<name>A0A939PMD3_9ACTN</name>
<evidence type="ECO:0000313" key="2">
    <source>
        <dbReference type="EMBL" id="MBO2455012.1"/>
    </source>
</evidence>
<keyword evidence="3" id="KW-1185">Reference proteome</keyword>
<keyword evidence="2" id="KW-0808">Transferase</keyword>